<dbReference type="GO" id="GO:0004519">
    <property type="term" value="F:endonuclease activity"/>
    <property type="evidence" value="ECO:0007669"/>
    <property type="project" value="InterPro"/>
</dbReference>
<dbReference type="RefSeq" id="WP_188070877.1">
    <property type="nucleotide sequence ID" value="NZ_BSPS01000009.1"/>
</dbReference>
<proteinExistence type="predicted"/>
<feature type="domain" description="Endonuclease NucS C-terminal" evidence="1">
    <location>
        <begin position="25"/>
        <end position="90"/>
    </location>
</feature>
<comment type="caution">
    <text evidence="2">The sequence shown here is derived from an EMBL/GenBank/DDBJ whole genome shotgun (WGS) entry which is preliminary data.</text>
</comment>
<name>A0A7W6FNQ0_9SPHN</name>
<keyword evidence="3" id="KW-1185">Reference proteome</keyword>
<gene>
    <name evidence="2" type="ORF">GGR43_001014</name>
</gene>
<evidence type="ECO:0000259" key="1">
    <source>
        <dbReference type="Pfam" id="PF01939"/>
    </source>
</evidence>
<protein>
    <recommendedName>
        <fullName evidence="1">Endonuclease NucS C-terminal domain-containing protein</fullName>
    </recommendedName>
</protein>
<dbReference type="GO" id="GO:0003676">
    <property type="term" value="F:nucleic acid binding"/>
    <property type="evidence" value="ECO:0007669"/>
    <property type="project" value="InterPro"/>
</dbReference>
<dbReference type="Pfam" id="PF01939">
    <property type="entry name" value="NucS_C"/>
    <property type="match status" value="1"/>
</dbReference>
<evidence type="ECO:0000313" key="3">
    <source>
        <dbReference type="Proteomes" id="UP000571950"/>
    </source>
</evidence>
<evidence type="ECO:0000313" key="2">
    <source>
        <dbReference type="EMBL" id="MBB3925301.1"/>
    </source>
</evidence>
<organism evidence="2 3">
    <name type="scientific">Sphingobium jiangsuense</name>
    <dbReference type="NCBI Taxonomy" id="870476"/>
    <lineage>
        <taxon>Bacteria</taxon>
        <taxon>Pseudomonadati</taxon>
        <taxon>Pseudomonadota</taxon>
        <taxon>Alphaproteobacteria</taxon>
        <taxon>Sphingomonadales</taxon>
        <taxon>Sphingomonadaceae</taxon>
        <taxon>Sphingobium</taxon>
    </lineage>
</organism>
<reference evidence="2 3" key="1">
    <citation type="submission" date="2020-08" db="EMBL/GenBank/DDBJ databases">
        <title>Genomic Encyclopedia of Type Strains, Phase IV (KMG-IV): sequencing the most valuable type-strain genomes for metagenomic binning, comparative biology and taxonomic classification.</title>
        <authorList>
            <person name="Goeker M."/>
        </authorList>
    </citation>
    <scope>NUCLEOTIDE SEQUENCE [LARGE SCALE GENOMIC DNA]</scope>
    <source>
        <strain evidence="2 3">DSM 26189</strain>
    </source>
</reference>
<dbReference type="AlphaFoldDB" id="A0A7W6FNQ0"/>
<dbReference type="InterPro" id="IPR011856">
    <property type="entry name" value="tRNA_endonuc-like_dom_sf"/>
</dbReference>
<dbReference type="Gene3D" id="3.40.1350.10">
    <property type="match status" value="1"/>
</dbReference>
<dbReference type="Proteomes" id="UP000571950">
    <property type="component" value="Unassembled WGS sequence"/>
</dbReference>
<accession>A0A7W6FNQ0</accession>
<dbReference type="InterPro" id="IPR048301">
    <property type="entry name" value="NucS_C"/>
</dbReference>
<dbReference type="EMBL" id="JACIDT010000003">
    <property type="protein sequence ID" value="MBB3925301.1"/>
    <property type="molecule type" value="Genomic_DNA"/>
</dbReference>
<sequence>MPIRNDIWTVSANPQALTETRLVSERALEDMIVAAPRILSDEWMLIGRQESTTAGRLDLLALAPDGALILIELKRDRTPREVVAQALDYASWVEVLETSDIAAIYGRFAPGRDLAADFLARFGQPLDEDTLNESHQIVIVATHLDDSSERIVKYLGDKGIPINVLCFQVFAHGEQQLLSRTWLVDPVQTQVSAATPSATRGTREREPWNGEFYACFGHGGSRNWDEGRQYGFISSGGGSWYSNTLNLLSVGDKVWVKVPGQGFVGVGEVTGPRQPITEFMVQTPEGERPALEALTGATYHRENVDDPERMEYFVPVRWIHAVPLQDAVNEIGLFGNQNTVCKPVTPKWRQTVERLKERWGIASRNQ</sequence>